<sequence length="265" mass="29494">MFRGFFCSAKSFYFVVVLLCALSILAICEPFSVNGEQNRLEFEACRSYRGNSDTNFPDVFDGQSNSNFVSTSLMQKHNIDNVCADLNAFCFPSILPGFYSKENDDESHVLDVSEVMGGKTISCSLFYQEDCRELPCHISSVRSSQQSDISSWRSPLLYRKTQSLKSGENTETVKFGFVDGLSRPQFYHCNFSEMVLVPGEVASIYFVFLPAQLGLSSAQLVLQTSFGGFLIQVKGFGVNSPYGIKPLVGLDVSSSGKWRKEFVFA</sequence>
<dbReference type="PANTHER" id="PTHR22050">
    <property type="entry name" value="RW1 PROTEIN HOMOLOG"/>
    <property type="match status" value="1"/>
</dbReference>
<evidence type="ECO:0000256" key="1">
    <source>
        <dbReference type="SAM" id="SignalP"/>
    </source>
</evidence>
<name>A0ABD1SJ56_9LAMI</name>
<comment type="caution">
    <text evidence="3">The sequence shown here is derived from an EMBL/GenBank/DDBJ whole genome shotgun (WGS) entry which is preliminary data.</text>
</comment>
<evidence type="ECO:0000313" key="3">
    <source>
        <dbReference type="EMBL" id="KAL2499717.1"/>
    </source>
</evidence>
<dbReference type="Proteomes" id="UP001604336">
    <property type="component" value="Unassembled WGS sequence"/>
</dbReference>
<keyword evidence="4" id="KW-1185">Reference proteome</keyword>
<accession>A0ABD1SJ56</accession>
<dbReference type="Pfam" id="PF12371">
    <property type="entry name" value="TMEM131_like_N"/>
    <property type="match status" value="1"/>
</dbReference>
<evidence type="ECO:0000259" key="2">
    <source>
        <dbReference type="Pfam" id="PF12371"/>
    </source>
</evidence>
<dbReference type="EMBL" id="JBFOLK010000007">
    <property type="protein sequence ID" value="KAL2499717.1"/>
    <property type="molecule type" value="Genomic_DNA"/>
</dbReference>
<dbReference type="PANTHER" id="PTHR22050:SF0">
    <property type="entry name" value="TRANSMEMBRANE PROTEIN 131 HOMOLOG"/>
    <property type="match status" value="1"/>
</dbReference>
<dbReference type="InterPro" id="IPR022113">
    <property type="entry name" value="TMEM131L_N"/>
</dbReference>
<feature type="signal peptide" evidence="1">
    <location>
        <begin position="1"/>
        <end position="28"/>
    </location>
</feature>
<keyword evidence="1" id="KW-0732">Signal</keyword>
<dbReference type="InterPro" id="IPR039877">
    <property type="entry name" value="TMEM131-like"/>
</dbReference>
<proteinExistence type="predicted"/>
<evidence type="ECO:0000313" key="4">
    <source>
        <dbReference type="Proteomes" id="UP001604336"/>
    </source>
</evidence>
<organism evidence="3 4">
    <name type="scientific">Abeliophyllum distichum</name>
    <dbReference type="NCBI Taxonomy" id="126358"/>
    <lineage>
        <taxon>Eukaryota</taxon>
        <taxon>Viridiplantae</taxon>
        <taxon>Streptophyta</taxon>
        <taxon>Embryophyta</taxon>
        <taxon>Tracheophyta</taxon>
        <taxon>Spermatophyta</taxon>
        <taxon>Magnoliopsida</taxon>
        <taxon>eudicotyledons</taxon>
        <taxon>Gunneridae</taxon>
        <taxon>Pentapetalae</taxon>
        <taxon>asterids</taxon>
        <taxon>lamiids</taxon>
        <taxon>Lamiales</taxon>
        <taxon>Oleaceae</taxon>
        <taxon>Forsythieae</taxon>
        <taxon>Abeliophyllum</taxon>
    </lineage>
</organism>
<reference evidence="4" key="1">
    <citation type="submission" date="2024-07" db="EMBL/GenBank/DDBJ databases">
        <title>Two chromosome-level genome assemblies of Korean endemic species Abeliophyllum distichum and Forsythia ovata (Oleaceae).</title>
        <authorList>
            <person name="Jang H."/>
        </authorList>
    </citation>
    <scope>NUCLEOTIDE SEQUENCE [LARGE SCALE GENOMIC DNA]</scope>
</reference>
<feature type="domain" description="Transmembrane protein 131-like N-terminal" evidence="2">
    <location>
        <begin position="183"/>
        <end position="224"/>
    </location>
</feature>
<protein>
    <recommendedName>
        <fullName evidence="2">Transmembrane protein 131-like N-terminal domain-containing protein</fullName>
    </recommendedName>
</protein>
<dbReference type="AlphaFoldDB" id="A0ABD1SJ56"/>
<feature type="chain" id="PRO_5044854442" description="Transmembrane protein 131-like N-terminal domain-containing protein" evidence="1">
    <location>
        <begin position="29"/>
        <end position="265"/>
    </location>
</feature>
<gene>
    <name evidence="3" type="ORF">Adt_25267</name>
</gene>